<proteinExistence type="predicted"/>
<sequence length="122" mass="13639">MRKKMFLLFLILFASTTPTFAQDRPGDLKNGEAIYQEHCLRCHGSNGSGDGPEGAYLTVPPANFLSDQSRMKSDLELLMTIAHGSVYSPMHGWRGRLSESAMWDVVAYIRFLAPFKAIARVE</sequence>
<dbReference type="Proteomes" id="UP001250932">
    <property type="component" value="Unassembled WGS sequence"/>
</dbReference>
<feature type="domain" description="Cytochrome c" evidence="6">
    <location>
        <begin position="26"/>
        <end position="113"/>
    </location>
</feature>
<dbReference type="Gene3D" id="1.10.760.10">
    <property type="entry name" value="Cytochrome c-like domain"/>
    <property type="match status" value="1"/>
</dbReference>
<organism evidence="7 8">
    <name type="scientific">Candidatus Nitronereus thalassa</name>
    <dbReference type="NCBI Taxonomy" id="3020898"/>
    <lineage>
        <taxon>Bacteria</taxon>
        <taxon>Pseudomonadati</taxon>
        <taxon>Nitrospirota</taxon>
        <taxon>Nitrospiria</taxon>
        <taxon>Nitrospirales</taxon>
        <taxon>Nitrospiraceae</taxon>
        <taxon>Candidatus Nitronereus</taxon>
    </lineage>
</organism>
<evidence type="ECO:0000313" key="7">
    <source>
        <dbReference type="EMBL" id="MDT7042782.1"/>
    </source>
</evidence>
<name>A0ABU3K8T3_9BACT</name>
<gene>
    <name evidence="7" type="ORF">PPG34_10500</name>
</gene>
<dbReference type="RefSeq" id="WP_313833236.1">
    <property type="nucleotide sequence ID" value="NZ_JAQOUE010000001.1"/>
</dbReference>
<dbReference type="InterPro" id="IPR036909">
    <property type="entry name" value="Cyt_c-like_dom_sf"/>
</dbReference>
<keyword evidence="5" id="KW-0732">Signal</keyword>
<keyword evidence="8" id="KW-1185">Reference proteome</keyword>
<dbReference type="EMBL" id="JAQOUE010000001">
    <property type="protein sequence ID" value="MDT7042782.1"/>
    <property type="molecule type" value="Genomic_DNA"/>
</dbReference>
<evidence type="ECO:0000256" key="1">
    <source>
        <dbReference type="ARBA" id="ARBA00022617"/>
    </source>
</evidence>
<dbReference type="SUPFAM" id="SSF46626">
    <property type="entry name" value="Cytochrome c"/>
    <property type="match status" value="1"/>
</dbReference>
<evidence type="ECO:0000259" key="6">
    <source>
        <dbReference type="PROSITE" id="PS51007"/>
    </source>
</evidence>
<reference evidence="7 8" key="1">
    <citation type="journal article" date="2023" name="ISME J.">
        <title>Cultivation and genomic characterization of novel and ubiquitous marine nitrite-oxidizing bacteria from the Nitrospirales.</title>
        <authorList>
            <person name="Mueller A.J."/>
            <person name="Daebeler A."/>
            <person name="Herbold C.W."/>
            <person name="Kirkegaard R.H."/>
            <person name="Daims H."/>
        </authorList>
    </citation>
    <scope>NUCLEOTIDE SEQUENCE [LARGE SCALE GENOMIC DNA]</scope>
    <source>
        <strain evidence="7 8">EB</strain>
    </source>
</reference>
<feature type="chain" id="PRO_5046471861" evidence="5">
    <location>
        <begin position="22"/>
        <end position="122"/>
    </location>
</feature>
<evidence type="ECO:0000313" key="8">
    <source>
        <dbReference type="Proteomes" id="UP001250932"/>
    </source>
</evidence>
<protein>
    <submittedName>
        <fullName evidence="7">Cytochrome c</fullName>
    </submittedName>
</protein>
<keyword evidence="3 4" id="KW-0408">Iron</keyword>
<dbReference type="PROSITE" id="PS51007">
    <property type="entry name" value="CYTC"/>
    <property type="match status" value="1"/>
</dbReference>
<evidence type="ECO:0000256" key="3">
    <source>
        <dbReference type="ARBA" id="ARBA00023004"/>
    </source>
</evidence>
<dbReference type="InterPro" id="IPR009056">
    <property type="entry name" value="Cyt_c-like_dom"/>
</dbReference>
<evidence type="ECO:0000256" key="4">
    <source>
        <dbReference type="PROSITE-ProRule" id="PRU00433"/>
    </source>
</evidence>
<keyword evidence="2 4" id="KW-0479">Metal-binding</keyword>
<evidence type="ECO:0000256" key="5">
    <source>
        <dbReference type="SAM" id="SignalP"/>
    </source>
</evidence>
<feature type="signal peptide" evidence="5">
    <location>
        <begin position="1"/>
        <end position="21"/>
    </location>
</feature>
<dbReference type="Pfam" id="PF13442">
    <property type="entry name" value="Cytochrome_CBB3"/>
    <property type="match status" value="1"/>
</dbReference>
<evidence type="ECO:0000256" key="2">
    <source>
        <dbReference type="ARBA" id="ARBA00022723"/>
    </source>
</evidence>
<accession>A0ABU3K8T3</accession>
<keyword evidence="1 4" id="KW-0349">Heme</keyword>
<comment type="caution">
    <text evidence="7">The sequence shown here is derived from an EMBL/GenBank/DDBJ whole genome shotgun (WGS) entry which is preliminary data.</text>
</comment>